<proteinExistence type="predicted"/>
<accession>A0A9P4NUW9</accession>
<sequence>MLDIPQELRDLIYDHTVQTHASFTFSYVLDRPHPSQWSSTSGEHSVTYRLSAYTPLLLVCKQITAEIKTCLETATSVAHTTIRSSFHGRNTTKHPSQSFLSLCASSRFVLGCGSKFAHTLLNKSLASLRPAIRSVVIFGAALVLGEIGNKEMWFSHTHWTPFTRDLLWLPALTEVAMTVRSDDWFCNGAPSQLLNILELGGVQKVRFLYEAANKDQDTCEFLGEAETTYLPNDHTLTEEELENLPDRFCIGREEFDQTNSFQGEWSNWPGFENGLHAATVFAITHNPLASLPQDAEARLAVSENWDDVEFKDDEMRVDGDDSDEEDNEEGSEEDT</sequence>
<name>A0A9P4NUW9_9PEZI</name>
<evidence type="ECO:0000313" key="2">
    <source>
        <dbReference type="EMBL" id="KAF2431714.1"/>
    </source>
</evidence>
<evidence type="ECO:0000256" key="1">
    <source>
        <dbReference type="SAM" id="MobiDB-lite"/>
    </source>
</evidence>
<dbReference type="AlphaFoldDB" id="A0A9P4NUW9"/>
<organism evidence="2 3">
    <name type="scientific">Tothia fuscella</name>
    <dbReference type="NCBI Taxonomy" id="1048955"/>
    <lineage>
        <taxon>Eukaryota</taxon>
        <taxon>Fungi</taxon>
        <taxon>Dikarya</taxon>
        <taxon>Ascomycota</taxon>
        <taxon>Pezizomycotina</taxon>
        <taxon>Dothideomycetes</taxon>
        <taxon>Pleosporomycetidae</taxon>
        <taxon>Venturiales</taxon>
        <taxon>Cylindrosympodiaceae</taxon>
        <taxon>Tothia</taxon>
    </lineage>
</organism>
<reference evidence="2" key="1">
    <citation type="journal article" date="2020" name="Stud. Mycol.">
        <title>101 Dothideomycetes genomes: a test case for predicting lifestyles and emergence of pathogens.</title>
        <authorList>
            <person name="Haridas S."/>
            <person name="Albert R."/>
            <person name="Binder M."/>
            <person name="Bloem J."/>
            <person name="Labutti K."/>
            <person name="Salamov A."/>
            <person name="Andreopoulos B."/>
            <person name="Baker S."/>
            <person name="Barry K."/>
            <person name="Bills G."/>
            <person name="Bluhm B."/>
            <person name="Cannon C."/>
            <person name="Castanera R."/>
            <person name="Culley D."/>
            <person name="Daum C."/>
            <person name="Ezra D."/>
            <person name="Gonzalez J."/>
            <person name="Henrissat B."/>
            <person name="Kuo A."/>
            <person name="Liang C."/>
            <person name="Lipzen A."/>
            <person name="Lutzoni F."/>
            <person name="Magnuson J."/>
            <person name="Mondo S."/>
            <person name="Nolan M."/>
            <person name="Ohm R."/>
            <person name="Pangilinan J."/>
            <person name="Park H.-J."/>
            <person name="Ramirez L."/>
            <person name="Alfaro M."/>
            <person name="Sun H."/>
            <person name="Tritt A."/>
            <person name="Yoshinaga Y."/>
            <person name="Zwiers L.-H."/>
            <person name="Turgeon B."/>
            <person name="Goodwin S."/>
            <person name="Spatafora J."/>
            <person name="Crous P."/>
            <person name="Grigoriev I."/>
        </authorList>
    </citation>
    <scope>NUCLEOTIDE SEQUENCE</scope>
    <source>
        <strain evidence="2">CBS 130266</strain>
    </source>
</reference>
<gene>
    <name evidence="2" type="ORF">EJ08DRAFT_648690</name>
</gene>
<dbReference type="Proteomes" id="UP000800235">
    <property type="component" value="Unassembled WGS sequence"/>
</dbReference>
<dbReference type="EMBL" id="MU007030">
    <property type="protein sequence ID" value="KAF2431714.1"/>
    <property type="molecule type" value="Genomic_DNA"/>
</dbReference>
<protein>
    <submittedName>
        <fullName evidence="2">Uncharacterized protein</fullName>
    </submittedName>
</protein>
<dbReference type="OrthoDB" id="3799835at2759"/>
<feature type="compositionally biased region" description="Acidic residues" evidence="1">
    <location>
        <begin position="320"/>
        <end position="335"/>
    </location>
</feature>
<comment type="caution">
    <text evidence="2">The sequence shown here is derived from an EMBL/GenBank/DDBJ whole genome shotgun (WGS) entry which is preliminary data.</text>
</comment>
<evidence type="ECO:0000313" key="3">
    <source>
        <dbReference type="Proteomes" id="UP000800235"/>
    </source>
</evidence>
<feature type="region of interest" description="Disordered" evidence="1">
    <location>
        <begin position="310"/>
        <end position="335"/>
    </location>
</feature>
<keyword evidence="3" id="KW-1185">Reference proteome</keyword>